<reference evidence="2 3" key="1">
    <citation type="submission" date="2018-03" db="EMBL/GenBank/DDBJ databases">
        <title>Rhodobacter veldkampii.</title>
        <authorList>
            <person name="Meyer T.E."/>
            <person name="Miller S."/>
            <person name="Lodha T."/>
            <person name="Gandham S."/>
            <person name="Chintalapati S."/>
            <person name="Chintalapati V.R."/>
        </authorList>
    </citation>
    <scope>NUCLEOTIDE SEQUENCE [LARGE SCALE GENOMIC DNA]</scope>
    <source>
        <strain evidence="2 3">DSM 11550</strain>
    </source>
</reference>
<dbReference type="RefSeq" id="WP_107324239.1">
    <property type="nucleotide sequence ID" value="NZ_NHSP01000024.1"/>
</dbReference>
<proteinExistence type="predicted"/>
<dbReference type="PROSITE" id="PS51186">
    <property type="entry name" value="GNAT"/>
    <property type="match status" value="1"/>
</dbReference>
<dbReference type="PANTHER" id="PTHR47237">
    <property type="entry name" value="SLL0310 PROTEIN"/>
    <property type="match status" value="1"/>
</dbReference>
<dbReference type="AlphaFoldDB" id="A0A2T4JKI8"/>
<dbReference type="InterPro" id="IPR052729">
    <property type="entry name" value="Acyl/Acetyltrans_Enzymes"/>
</dbReference>
<dbReference type="PANTHER" id="PTHR47237:SF1">
    <property type="entry name" value="SLL0310 PROTEIN"/>
    <property type="match status" value="1"/>
</dbReference>
<comment type="caution">
    <text evidence="2">The sequence shown here is derived from an EMBL/GenBank/DDBJ whole genome shotgun (WGS) entry which is preliminary data.</text>
</comment>
<gene>
    <name evidence="2" type="ORF">C5F46_04875</name>
</gene>
<feature type="domain" description="N-acetyltransferase" evidence="1">
    <location>
        <begin position="2"/>
        <end position="144"/>
    </location>
</feature>
<organism evidence="2 3">
    <name type="scientific">Phaeovulum veldkampii DSM 11550</name>
    <dbReference type="NCBI Taxonomy" id="1185920"/>
    <lineage>
        <taxon>Bacteria</taxon>
        <taxon>Pseudomonadati</taxon>
        <taxon>Pseudomonadota</taxon>
        <taxon>Alphaproteobacteria</taxon>
        <taxon>Rhodobacterales</taxon>
        <taxon>Paracoccaceae</taxon>
        <taxon>Phaeovulum</taxon>
    </lineage>
</organism>
<dbReference type="Gene3D" id="3.40.630.90">
    <property type="match status" value="1"/>
</dbReference>
<keyword evidence="2" id="KW-0808">Transferase</keyword>
<dbReference type="InterPro" id="IPR016181">
    <property type="entry name" value="Acyl_CoA_acyltransferase"/>
</dbReference>
<evidence type="ECO:0000313" key="2">
    <source>
        <dbReference type="EMBL" id="PTE18277.1"/>
    </source>
</evidence>
<dbReference type="InterPro" id="IPR041496">
    <property type="entry name" value="YitH/HolE_GNAT"/>
</dbReference>
<dbReference type="SUPFAM" id="SSF55729">
    <property type="entry name" value="Acyl-CoA N-acyltransferases (Nat)"/>
    <property type="match status" value="1"/>
</dbReference>
<dbReference type="GO" id="GO:0016747">
    <property type="term" value="F:acyltransferase activity, transferring groups other than amino-acyl groups"/>
    <property type="evidence" value="ECO:0007669"/>
    <property type="project" value="InterPro"/>
</dbReference>
<dbReference type="Gene3D" id="3.40.630.30">
    <property type="match status" value="1"/>
</dbReference>
<dbReference type="InterPro" id="IPR000182">
    <property type="entry name" value="GNAT_dom"/>
</dbReference>
<name>A0A2T4JKI8_9RHOB</name>
<sequence>MIRFRTMTRLDLDTVLHWAEAEGWAPGLDDARAFLAADPAGFVLAQSDAEGPVAALAVVNHSAGFATVGLHLCRPEWRGRGIGLALWRHALPHAGGRSLGLIAPAPLEQVYARSGFETVGGTLRLSGMLEARDDPAIRPAGPADQASLVMLDAQAIGYARPGFLGAWLAGAEGRHTVVLGPPGQPSGFATIRVSRSGARIGPVVAPGAGAALRLIRAACARMPGVPVSLDLPQTSRALAEALTDAGLEPGAKAVQMIKGRAPLATAMQQAIATPELG</sequence>
<dbReference type="Proteomes" id="UP000241899">
    <property type="component" value="Unassembled WGS sequence"/>
</dbReference>
<dbReference type="OrthoDB" id="20916at2"/>
<keyword evidence="3" id="KW-1185">Reference proteome</keyword>
<protein>
    <submittedName>
        <fullName evidence="2">N-acetyltransferase</fullName>
    </submittedName>
</protein>
<dbReference type="Pfam" id="PF18014">
    <property type="entry name" value="Acetyltransf_18"/>
    <property type="match status" value="1"/>
</dbReference>
<evidence type="ECO:0000313" key="3">
    <source>
        <dbReference type="Proteomes" id="UP000241899"/>
    </source>
</evidence>
<accession>A0A2T4JKI8</accession>
<evidence type="ECO:0000259" key="1">
    <source>
        <dbReference type="PROSITE" id="PS51186"/>
    </source>
</evidence>
<dbReference type="EMBL" id="PZKF01000008">
    <property type="protein sequence ID" value="PTE18277.1"/>
    <property type="molecule type" value="Genomic_DNA"/>
</dbReference>